<dbReference type="FunFam" id="3.40.50.2300:FF:000018">
    <property type="entry name" value="DNA-binding transcriptional regulator NtrC"/>
    <property type="match status" value="1"/>
</dbReference>
<reference evidence="11" key="2">
    <citation type="submission" date="2017-09" db="EMBL/GenBank/DDBJ databases">
        <title>FDA dAtabase for Regulatory Grade micrObial Sequences (FDA-ARGOS): Supporting development and validation of Infectious Disease Dx tests.</title>
        <authorList>
            <person name="Goldberg B."/>
            <person name="Campos J."/>
            <person name="Tallon L."/>
            <person name="Sadzewicz L."/>
            <person name="Ott S."/>
            <person name="Zhao X."/>
            <person name="Nagaraj S."/>
            <person name="Vavikolanu K."/>
            <person name="Aluvathingal J."/>
            <person name="Nadendla S."/>
            <person name="Geyer C."/>
            <person name="Sichtig H."/>
        </authorList>
    </citation>
    <scope>NUCLEOTIDE SEQUENCE [LARGE SCALE GENOMIC DNA]</scope>
    <source>
        <strain evidence="11">FDAARGOS_370</strain>
    </source>
</reference>
<dbReference type="SMART" id="SM00421">
    <property type="entry name" value="HTH_LUXR"/>
    <property type="match status" value="1"/>
</dbReference>
<dbReference type="EMBL" id="PDDV01000013">
    <property type="protein sequence ID" value="PEH72669.1"/>
    <property type="molecule type" value="Genomic_DNA"/>
</dbReference>
<evidence type="ECO:0000256" key="6">
    <source>
        <dbReference type="PROSITE-ProRule" id="PRU00169"/>
    </source>
</evidence>
<dbReference type="PANTHER" id="PTHR43214">
    <property type="entry name" value="TWO-COMPONENT RESPONSE REGULATOR"/>
    <property type="match status" value="1"/>
</dbReference>
<dbReference type="InterPro" id="IPR036388">
    <property type="entry name" value="WH-like_DNA-bd_sf"/>
</dbReference>
<comment type="caution">
    <text evidence="9">The sequence shown here is derived from an EMBL/GenBank/DDBJ whole genome shotgun (WGS) entry which is preliminary data.</text>
</comment>
<dbReference type="GO" id="GO:0006355">
    <property type="term" value="P:regulation of DNA-templated transcription"/>
    <property type="evidence" value="ECO:0007669"/>
    <property type="project" value="InterPro"/>
</dbReference>
<dbReference type="RefSeq" id="WP_005286281.1">
    <property type="nucleotide sequence ID" value="NZ_AP028090.1"/>
</dbReference>
<dbReference type="STRING" id="636.AAW15_07880"/>
<evidence type="ECO:0000313" key="11">
    <source>
        <dbReference type="Proteomes" id="UP000219788"/>
    </source>
</evidence>
<dbReference type="PROSITE" id="PS50110">
    <property type="entry name" value="RESPONSE_REGULATORY"/>
    <property type="match status" value="1"/>
</dbReference>
<proteinExistence type="predicted"/>
<dbReference type="InterPro" id="IPR000792">
    <property type="entry name" value="Tscrpt_reg_LuxR_C"/>
</dbReference>
<keyword evidence="2" id="KW-0902">Two-component regulatory system</keyword>
<reference evidence="9" key="1">
    <citation type="submission" date="2017-09" db="EMBL/GenBank/DDBJ databases">
        <title>FDA dAtabase for Regulatory Grade micrObial Sequences (FDA-ARGOS): Supporting development and validation of Infectious Disease Dx tests.</title>
        <authorList>
            <person name="Campos J."/>
            <person name="Goldberg B."/>
            <person name="Tallon L.J."/>
            <person name="Sadzewicz L."/>
            <person name="Ott S."/>
            <person name="Zhao X."/>
            <person name="Nagaraj S."/>
            <person name="Vavikolanu K."/>
            <person name="Aluvathingal J."/>
            <person name="Nadendla S."/>
            <person name="Geyer C."/>
            <person name="Nandy P."/>
            <person name="Hobson J."/>
            <person name="Sichtig H."/>
        </authorList>
    </citation>
    <scope>NUCLEOTIDE SEQUENCE</scope>
    <source>
        <strain evidence="9">FDAARGOS_370</strain>
    </source>
</reference>
<dbReference type="CDD" id="cd06170">
    <property type="entry name" value="LuxR_C_like"/>
    <property type="match status" value="1"/>
</dbReference>
<name>A0A2A7U2W7_EDWTA</name>
<dbReference type="SUPFAM" id="SSF46894">
    <property type="entry name" value="C-terminal effector domain of the bipartite response regulators"/>
    <property type="match status" value="1"/>
</dbReference>
<dbReference type="PANTHER" id="PTHR43214:SF44">
    <property type="entry name" value="TWO-COMPONENT RESPONSE REGULATOR"/>
    <property type="match status" value="1"/>
</dbReference>
<evidence type="ECO:0000256" key="3">
    <source>
        <dbReference type="ARBA" id="ARBA00023015"/>
    </source>
</evidence>
<keyword evidence="5" id="KW-0804">Transcription</keyword>
<organism evidence="9 11">
    <name type="scientific">Edwardsiella tarda</name>
    <dbReference type="NCBI Taxonomy" id="636"/>
    <lineage>
        <taxon>Bacteria</taxon>
        <taxon>Pseudomonadati</taxon>
        <taxon>Pseudomonadota</taxon>
        <taxon>Gammaproteobacteria</taxon>
        <taxon>Enterobacterales</taxon>
        <taxon>Hafniaceae</taxon>
        <taxon>Edwardsiella</taxon>
    </lineage>
</organism>
<dbReference type="InterPro" id="IPR016032">
    <property type="entry name" value="Sig_transdc_resp-reg_C-effctor"/>
</dbReference>
<evidence type="ECO:0000256" key="1">
    <source>
        <dbReference type="ARBA" id="ARBA00022553"/>
    </source>
</evidence>
<dbReference type="Gene3D" id="3.40.50.2300">
    <property type="match status" value="1"/>
</dbReference>
<evidence type="ECO:0000313" key="9">
    <source>
        <dbReference type="EMBL" id="PEH72669.1"/>
    </source>
</evidence>
<dbReference type="SMR" id="A0A2A7U2W7"/>
<dbReference type="AlphaFoldDB" id="A0A2A7U2W7"/>
<dbReference type="CDD" id="cd17537">
    <property type="entry name" value="REC_FixJ"/>
    <property type="match status" value="1"/>
</dbReference>
<evidence type="ECO:0000256" key="5">
    <source>
        <dbReference type="ARBA" id="ARBA00023163"/>
    </source>
</evidence>
<dbReference type="Proteomes" id="UP000219788">
    <property type="component" value="Unassembled WGS sequence"/>
</dbReference>
<dbReference type="InterPro" id="IPR001789">
    <property type="entry name" value="Sig_transdc_resp-reg_receiver"/>
</dbReference>
<evidence type="ECO:0000256" key="4">
    <source>
        <dbReference type="ARBA" id="ARBA00023125"/>
    </source>
</evidence>
<dbReference type="SMART" id="SM00448">
    <property type="entry name" value="REC"/>
    <property type="match status" value="1"/>
</dbReference>
<protein>
    <submittedName>
        <fullName evidence="9">DNA-binding response regulator</fullName>
    </submittedName>
</protein>
<evidence type="ECO:0000256" key="2">
    <source>
        <dbReference type="ARBA" id="ARBA00023012"/>
    </source>
</evidence>
<dbReference type="GO" id="GO:0000160">
    <property type="term" value="P:phosphorelay signal transduction system"/>
    <property type="evidence" value="ECO:0007669"/>
    <property type="project" value="UniProtKB-KW"/>
</dbReference>
<dbReference type="InterPro" id="IPR039420">
    <property type="entry name" value="WalR-like"/>
</dbReference>
<keyword evidence="4 9" id="KW-0238">DNA-binding</keyword>
<evidence type="ECO:0000259" key="7">
    <source>
        <dbReference type="PROSITE" id="PS50043"/>
    </source>
</evidence>
<evidence type="ECO:0000313" key="10">
    <source>
        <dbReference type="EMBL" id="PEH74210.1"/>
    </source>
</evidence>
<dbReference type="PRINTS" id="PR00038">
    <property type="entry name" value="HTHLUXR"/>
</dbReference>
<dbReference type="PROSITE" id="PS50043">
    <property type="entry name" value="HTH_LUXR_2"/>
    <property type="match status" value="1"/>
</dbReference>
<keyword evidence="3" id="KW-0805">Transcription regulation</keyword>
<sequence>MTIPISIHIVDDDASVRDSLGFILEGYGMTVNAFTDGERFLAAVDASQPGCVILDLRMPGLSGMQVHQALLARESVLGVIFLTGHGDVPQAVEALQRGACHFLEKPVESRSLLAAIEAAWLVSRQRLCEQQHRQRLARLTARERQTFDLLCQGLKNQAVAERLHVSLRTVEVHRANISRKLESASLLAFLSQRDTLQTAHDDDDHRER</sequence>
<feature type="domain" description="Response regulatory" evidence="8">
    <location>
        <begin position="6"/>
        <end position="120"/>
    </location>
</feature>
<dbReference type="Pfam" id="PF00196">
    <property type="entry name" value="GerE"/>
    <property type="match status" value="1"/>
</dbReference>
<feature type="domain" description="HTH luxR-type" evidence="7">
    <location>
        <begin position="132"/>
        <end position="196"/>
    </location>
</feature>
<dbReference type="Gene3D" id="1.10.10.10">
    <property type="entry name" value="Winged helix-like DNA-binding domain superfamily/Winged helix DNA-binding domain"/>
    <property type="match status" value="1"/>
</dbReference>
<dbReference type="Pfam" id="PF00072">
    <property type="entry name" value="Response_reg"/>
    <property type="match status" value="1"/>
</dbReference>
<feature type="modified residue" description="4-aspartylphosphate" evidence="6">
    <location>
        <position position="55"/>
    </location>
</feature>
<keyword evidence="1 6" id="KW-0597">Phosphoprotein</keyword>
<dbReference type="InterPro" id="IPR011006">
    <property type="entry name" value="CheY-like_superfamily"/>
</dbReference>
<dbReference type="SUPFAM" id="SSF52172">
    <property type="entry name" value="CheY-like"/>
    <property type="match status" value="1"/>
</dbReference>
<evidence type="ECO:0000259" key="8">
    <source>
        <dbReference type="PROSITE" id="PS50110"/>
    </source>
</evidence>
<dbReference type="PROSITE" id="PS00622">
    <property type="entry name" value="HTH_LUXR_1"/>
    <property type="match status" value="1"/>
</dbReference>
<dbReference type="EMBL" id="PDDV01000007">
    <property type="protein sequence ID" value="PEH74210.1"/>
    <property type="molecule type" value="Genomic_DNA"/>
</dbReference>
<accession>A0A2A7U2W7</accession>
<dbReference type="OrthoDB" id="9802186at2"/>
<gene>
    <name evidence="10" type="ORF">CRM76_01245</name>
    <name evidence="9" type="ORF">CRM76_12405</name>
</gene>
<dbReference type="GO" id="GO:0003677">
    <property type="term" value="F:DNA binding"/>
    <property type="evidence" value="ECO:0007669"/>
    <property type="project" value="UniProtKB-KW"/>
</dbReference>
<dbReference type="GeneID" id="93124166"/>